<keyword evidence="3" id="KW-0456">Lyase</keyword>
<organism evidence="3 4">
    <name type="scientific">Marinilabilia salmonicolor</name>
    <dbReference type="NCBI Taxonomy" id="989"/>
    <lineage>
        <taxon>Bacteria</taxon>
        <taxon>Pseudomonadati</taxon>
        <taxon>Bacteroidota</taxon>
        <taxon>Bacteroidia</taxon>
        <taxon>Marinilabiliales</taxon>
        <taxon>Marinilabiliaceae</taxon>
        <taxon>Marinilabilia</taxon>
    </lineage>
</organism>
<dbReference type="EMBL" id="QPIZ01000015">
    <property type="protein sequence ID" value="RCW32542.1"/>
    <property type="molecule type" value="Genomic_DNA"/>
</dbReference>
<dbReference type="InterPro" id="IPR041624">
    <property type="entry name" value="RGI_lyase"/>
</dbReference>
<evidence type="ECO:0000313" key="3">
    <source>
        <dbReference type="EMBL" id="RCW32542.1"/>
    </source>
</evidence>
<dbReference type="PANTHER" id="PTHR43118:SF1">
    <property type="entry name" value="RHAMNOGALACTURONAN LYASE (EUROFUNG)"/>
    <property type="match status" value="1"/>
</dbReference>
<dbReference type="InterPro" id="IPR028994">
    <property type="entry name" value="Integrin_alpha_N"/>
</dbReference>
<evidence type="ECO:0000259" key="2">
    <source>
        <dbReference type="Pfam" id="PF21348"/>
    </source>
</evidence>
<feature type="domain" description="Rhamnogalacturonan I lyase beta-sheet" evidence="1">
    <location>
        <begin position="56"/>
        <end position="146"/>
    </location>
</feature>
<dbReference type="SUPFAM" id="SSF69318">
    <property type="entry name" value="Integrin alpha N-terminal domain"/>
    <property type="match status" value="1"/>
</dbReference>
<evidence type="ECO:0000259" key="1">
    <source>
        <dbReference type="Pfam" id="PF18370"/>
    </source>
</evidence>
<proteinExistence type="predicted"/>
<dbReference type="Gene3D" id="2.130.10.130">
    <property type="entry name" value="Integrin alpha, N-terminal"/>
    <property type="match status" value="1"/>
</dbReference>
<dbReference type="RefSeq" id="WP_114437302.1">
    <property type="nucleotide sequence ID" value="NZ_QPIZ01000015.1"/>
</dbReference>
<dbReference type="Pfam" id="PF21348">
    <property type="entry name" value="RGL11_C"/>
    <property type="match status" value="1"/>
</dbReference>
<dbReference type="Pfam" id="PF18370">
    <property type="entry name" value="RGI_lyase"/>
    <property type="match status" value="1"/>
</dbReference>
<accession>A0A368UUR6</accession>
<evidence type="ECO:0000313" key="4">
    <source>
        <dbReference type="Proteomes" id="UP000252733"/>
    </source>
</evidence>
<dbReference type="InterPro" id="IPR049366">
    <property type="entry name" value="RGL11_C"/>
</dbReference>
<gene>
    <name evidence="3" type="ORF">DFO77_11587</name>
</gene>
<comment type="caution">
    <text evidence="3">The sequence shown here is derived from an EMBL/GenBank/DDBJ whole genome shotgun (WGS) entry which is preliminary data.</text>
</comment>
<protein>
    <submittedName>
        <fullName evidence="3">Rhamnogalacturonan endolyase</fullName>
    </submittedName>
</protein>
<name>A0A368UUR6_9BACT</name>
<dbReference type="InterPro" id="IPR034641">
    <property type="entry name" value="RGL11"/>
</dbReference>
<dbReference type="Gene3D" id="2.60.40.10">
    <property type="entry name" value="Immunoglobulins"/>
    <property type="match status" value="1"/>
</dbReference>
<sequence>MTNRDVAIFFLLIVLSSFSLNLYAQDLRERTYLYEVLNPKHQEKPLVKGWAAHRSKEVINRGLIAQDMTNGSVYLSWRLLESDPENVAFNVFRIDENGTEIRLNKKPVVSTTDFTDVNVKYPSLYHYRVETIVEVTQFGTSEKVNVIPLNDGYSFRAVKLKEDCDPNRIAVADLNGDGAFDFIVKHPNYGIDPGGRPNTDSTTYKIDAYLSDGTFLWRKDLGLGIEPGIWYSPMIAYDLNGDGKAEVALKTGPNQRDADGRVREGEEWVSVLDGMTGKEIARVNWPERSPRYGDYNRNSRNQMGIAYLDGKTPALLVARGTYKLMVCDAWQLIGNELELQWHWDGDEENPVIRSQGAHGMHCTDVDADGRDEILLGAVMLDDNGTALWSAGVGHTDKAFMTDIDSERPGLEVFFAVEPFHKDGRGVCLVDAATGKQIWNIGIETFHVGDGMVADVDPQYPGLECFASEDPKGGSHAKYMRTAQGKTFGNIEDFPGCRNWIWWDGDLLRESVKGGRWRRDTGLSIGKFDGTVLTEEIRGRLMLMADLVGDWREELVTVEKGKIRIYSTILPAVDRRVTLMQDPLYRNHLAHRSMGYEQSPVPSFYLGE</sequence>
<dbReference type="Proteomes" id="UP000252733">
    <property type="component" value="Unassembled WGS sequence"/>
</dbReference>
<dbReference type="AlphaFoldDB" id="A0A368UUR6"/>
<dbReference type="InterPro" id="IPR013783">
    <property type="entry name" value="Ig-like_fold"/>
</dbReference>
<feature type="domain" description="Rhamnogalacturonan lyase family 11 C-terminal" evidence="2">
    <location>
        <begin position="165"/>
        <end position="607"/>
    </location>
</feature>
<keyword evidence="4" id="KW-1185">Reference proteome</keyword>
<reference evidence="3 4" key="1">
    <citation type="submission" date="2018-07" db="EMBL/GenBank/DDBJ databases">
        <title>Freshwater and sediment microbial communities from various areas in North America, analyzing microbe dynamics in response to fracking.</title>
        <authorList>
            <person name="Lamendella R."/>
        </authorList>
    </citation>
    <scope>NUCLEOTIDE SEQUENCE [LARGE SCALE GENOMIC DNA]</scope>
    <source>
        <strain evidence="3 4">160A</strain>
    </source>
</reference>
<dbReference type="GO" id="GO:0016829">
    <property type="term" value="F:lyase activity"/>
    <property type="evidence" value="ECO:0007669"/>
    <property type="project" value="UniProtKB-KW"/>
</dbReference>
<dbReference type="PANTHER" id="PTHR43118">
    <property type="entry name" value="RHAMNOGALACTURONAN LYASE (EUROFUNG)"/>
    <property type="match status" value="1"/>
</dbReference>